<evidence type="ECO:0000313" key="3">
    <source>
        <dbReference type="Proteomes" id="UP000765509"/>
    </source>
</evidence>
<dbReference type="OrthoDB" id="6776856at2759"/>
<dbReference type="EMBL" id="AVOT02033002">
    <property type="protein sequence ID" value="MBW0526858.1"/>
    <property type="molecule type" value="Genomic_DNA"/>
</dbReference>
<gene>
    <name evidence="2" type="ORF">O181_066573</name>
</gene>
<protein>
    <recommendedName>
        <fullName evidence="1">Retroviral polymerase SH3-like domain-containing protein</fullName>
    </recommendedName>
</protein>
<dbReference type="AlphaFoldDB" id="A0A9Q3EXC8"/>
<evidence type="ECO:0000313" key="2">
    <source>
        <dbReference type="EMBL" id="MBW0526858.1"/>
    </source>
</evidence>
<accession>A0A9Q3EXC8</accession>
<comment type="caution">
    <text evidence="2">The sequence shown here is derived from an EMBL/GenBank/DDBJ whole genome shotgun (WGS) entry which is preliminary data.</text>
</comment>
<dbReference type="Pfam" id="PF25597">
    <property type="entry name" value="SH3_retrovirus"/>
    <property type="match status" value="1"/>
</dbReference>
<organism evidence="2 3">
    <name type="scientific">Austropuccinia psidii MF-1</name>
    <dbReference type="NCBI Taxonomy" id="1389203"/>
    <lineage>
        <taxon>Eukaryota</taxon>
        <taxon>Fungi</taxon>
        <taxon>Dikarya</taxon>
        <taxon>Basidiomycota</taxon>
        <taxon>Pucciniomycotina</taxon>
        <taxon>Pucciniomycetes</taxon>
        <taxon>Pucciniales</taxon>
        <taxon>Sphaerophragmiaceae</taxon>
        <taxon>Austropuccinia</taxon>
    </lineage>
</organism>
<dbReference type="InterPro" id="IPR057670">
    <property type="entry name" value="SH3_retrovirus"/>
</dbReference>
<keyword evidence="3" id="KW-1185">Reference proteome</keyword>
<dbReference type="Proteomes" id="UP000765509">
    <property type="component" value="Unassembled WGS sequence"/>
</dbReference>
<name>A0A9Q3EXC8_9BASI</name>
<proteinExistence type="predicted"/>
<feature type="domain" description="Retroviral polymerase SH3-like" evidence="1">
    <location>
        <begin position="17"/>
        <end position="74"/>
    </location>
</feature>
<evidence type="ECO:0000259" key="1">
    <source>
        <dbReference type="Pfam" id="PF25597"/>
    </source>
</evidence>
<reference evidence="2" key="1">
    <citation type="submission" date="2021-03" db="EMBL/GenBank/DDBJ databases">
        <title>Draft genome sequence of rust myrtle Austropuccinia psidii MF-1, a brazilian biotype.</title>
        <authorList>
            <person name="Quecine M.C."/>
            <person name="Pachon D.M.R."/>
            <person name="Bonatelli M.L."/>
            <person name="Correr F.H."/>
            <person name="Franceschini L.M."/>
            <person name="Leite T.F."/>
            <person name="Margarido G.R.A."/>
            <person name="Almeida C.A."/>
            <person name="Ferrarezi J.A."/>
            <person name="Labate C.A."/>
        </authorList>
    </citation>
    <scope>NUCLEOTIDE SEQUENCE</scope>
    <source>
        <strain evidence="2">MF-1</strain>
    </source>
</reference>
<sequence>MTTPSVGIGHLHPFGFTAVVHVQKERQKSKVSPTGILCMFLGNVEGHRNFCLYDPNSKWILITHNCTFKYSENFWPLHSISSSSSLSMPLPTDLPVESMSGVSGIISDPEADGRVVDRKLDVSPTSSGLGTLEVSVPIFKDQYCSTQQPSPLEVGYAQSQAPLEKALPKVWKYGLVAETAPKDITSVISTKHIVPGKCTQTPPPRFSGVVINTAPCSFVEAMSSTKSNAWLNAMAKELASLE</sequence>